<keyword evidence="5" id="KW-1185">Reference proteome</keyword>
<evidence type="ECO:0000313" key="5">
    <source>
        <dbReference type="Proteomes" id="UP001151760"/>
    </source>
</evidence>
<feature type="domain" description="GAG-pre-integrase" evidence="2">
    <location>
        <begin position="16"/>
        <end position="50"/>
    </location>
</feature>
<feature type="domain" description="Retroviral polymerase SH3-like" evidence="3">
    <location>
        <begin position="122"/>
        <end position="177"/>
    </location>
</feature>
<dbReference type="InterPro" id="IPR039537">
    <property type="entry name" value="Retrotran_Ty1/copia-like"/>
</dbReference>
<dbReference type="EMBL" id="BQNB010015251">
    <property type="protein sequence ID" value="GJT37765.1"/>
    <property type="molecule type" value="Genomic_DNA"/>
</dbReference>
<dbReference type="InterPro" id="IPR012337">
    <property type="entry name" value="RNaseH-like_sf"/>
</dbReference>
<feature type="non-terminal residue" evidence="4">
    <location>
        <position position="250"/>
    </location>
</feature>
<feature type="compositionally biased region" description="Basic and acidic residues" evidence="1">
    <location>
        <begin position="219"/>
        <end position="239"/>
    </location>
</feature>
<reference evidence="4" key="1">
    <citation type="journal article" date="2022" name="Int. J. Mol. Sci.">
        <title>Draft Genome of Tanacetum Coccineum: Genomic Comparison of Closely Related Tanacetum-Family Plants.</title>
        <authorList>
            <person name="Yamashiro T."/>
            <person name="Shiraishi A."/>
            <person name="Nakayama K."/>
            <person name="Satake H."/>
        </authorList>
    </citation>
    <scope>NUCLEOTIDE SEQUENCE</scope>
</reference>
<evidence type="ECO:0000259" key="2">
    <source>
        <dbReference type="Pfam" id="PF13976"/>
    </source>
</evidence>
<reference evidence="4" key="2">
    <citation type="submission" date="2022-01" db="EMBL/GenBank/DDBJ databases">
        <authorList>
            <person name="Yamashiro T."/>
            <person name="Shiraishi A."/>
            <person name="Satake H."/>
            <person name="Nakayama K."/>
        </authorList>
    </citation>
    <scope>NUCLEOTIDE SEQUENCE</scope>
</reference>
<name>A0ABQ5DFI2_9ASTR</name>
<evidence type="ECO:0000259" key="3">
    <source>
        <dbReference type="Pfam" id="PF25597"/>
    </source>
</evidence>
<evidence type="ECO:0000313" key="4">
    <source>
        <dbReference type="EMBL" id="GJT37765.1"/>
    </source>
</evidence>
<dbReference type="Pfam" id="PF13976">
    <property type="entry name" value="gag_pre-integrs"/>
    <property type="match status" value="1"/>
</dbReference>
<dbReference type="Proteomes" id="UP001151760">
    <property type="component" value="Unassembled WGS sequence"/>
</dbReference>
<gene>
    <name evidence="4" type="ORF">Tco_0937630</name>
</gene>
<sequence>MCSFDMKNTVPKESLTCLIAKATLDESMLWHRRLGHINFKNINKLVKDNLNCVAERRNRTLIEAARTMLTDSKLPTIFWAKAVSTACYVHNKVLVVKPYNKTLYELFRGLKLVLNFIRPFGCHVTILNTLDNLGKFIGKSDEGFFVGYSLSSKTFRVYNTRAKKVEENLHIGFLENKPMIEGNGTQEDLNAGTSTQQKQVSQDGIVMSIWKDASYFDSPSKDVDNDEPKSVADDPKQVEDDLNDEYDDKD</sequence>
<evidence type="ECO:0000256" key="1">
    <source>
        <dbReference type="SAM" id="MobiDB-lite"/>
    </source>
</evidence>
<feature type="region of interest" description="Disordered" evidence="1">
    <location>
        <begin position="217"/>
        <end position="250"/>
    </location>
</feature>
<feature type="compositionally biased region" description="Acidic residues" evidence="1">
    <location>
        <begin position="240"/>
        <end position="250"/>
    </location>
</feature>
<dbReference type="PANTHER" id="PTHR42648">
    <property type="entry name" value="TRANSPOSASE, PUTATIVE-RELATED"/>
    <property type="match status" value="1"/>
</dbReference>
<accession>A0ABQ5DFI2</accession>
<comment type="caution">
    <text evidence="4">The sequence shown here is derived from an EMBL/GenBank/DDBJ whole genome shotgun (WGS) entry which is preliminary data.</text>
</comment>
<proteinExistence type="predicted"/>
<organism evidence="4 5">
    <name type="scientific">Tanacetum coccineum</name>
    <dbReference type="NCBI Taxonomy" id="301880"/>
    <lineage>
        <taxon>Eukaryota</taxon>
        <taxon>Viridiplantae</taxon>
        <taxon>Streptophyta</taxon>
        <taxon>Embryophyta</taxon>
        <taxon>Tracheophyta</taxon>
        <taxon>Spermatophyta</taxon>
        <taxon>Magnoliopsida</taxon>
        <taxon>eudicotyledons</taxon>
        <taxon>Gunneridae</taxon>
        <taxon>Pentapetalae</taxon>
        <taxon>asterids</taxon>
        <taxon>campanulids</taxon>
        <taxon>Asterales</taxon>
        <taxon>Asteraceae</taxon>
        <taxon>Asteroideae</taxon>
        <taxon>Anthemideae</taxon>
        <taxon>Anthemidinae</taxon>
        <taxon>Tanacetum</taxon>
    </lineage>
</organism>
<dbReference type="Pfam" id="PF25597">
    <property type="entry name" value="SH3_retrovirus"/>
    <property type="match status" value="1"/>
</dbReference>
<protein>
    <submittedName>
        <fullName evidence="4">Ribonuclease H-like domain-containing protein</fullName>
    </submittedName>
</protein>
<dbReference type="SUPFAM" id="SSF53098">
    <property type="entry name" value="Ribonuclease H-like"/>
    <property type="match status" value="1"/>
</dbReference>
<dbReference type="InterPro" id="IPR025724">
    <property type="entry name" value="GAG-pre-integrase_dom"/>
</dbReference>
<dbReference type="InterPro" id="IPR057670">
    <property type="entry name" value="SH3_retrovirus"/>
</dbReference>
<dbReference type="InterPro" id="IPR036397">
    <property type="entry name" value="RNaseH_sf"/>
</dbReference>
<dbReference type="PANTHER" id="PTHR42648:SF32">
    <property type="entry name" value="RIBONUCLEASE H-LIKE DOMAIN, GAG-PRE-INTEGRASE DOMAIN PROTEIN-RELATED"/>
    <property type="match status" value="1"/>
</dbReference>
<dbReference type="Gene3D" id="3.30.420.10">
    <property type="entry name" value="Ribonuclease H-like superfamily/Ribonuclease H"/>
    <property type="match status" value="1"/>
</dbReference>